<accession>A0ABV0CKU6</accession>
<organism evidence="4 5">
    <name type="scientific">Chromobacterium indicum</name>
    <dbReference type="NCBI Taxonomy" id="3110228"/>
    <lineage>
        <taxon>Bacteria</taxon>
        <taxon>Pseudomonadati</taxon>
        <taxon>Pseudomonadota</taxon>
        <taxon>Betaproteobacteria</taxon>
        <taxon>Neisseriales</taxon>
        <taxon>Chromobacteriaceae</taxon>
        <taxon>Chromobacterium</taxon>
    </lineage>
</organism>
<keyword evidence="5" id="KW-1185">Reference proteome</keyword>
<dbReference type="Proteomes" id="UP001405405">
    <property type="component" value="Unassembled WGS sequence"/>
</dbReference>
<feature type="signal peptide" evidence="2">
    <location>
        <begin position="1"/>
        <end position="20"/>
    </location>
</feature>
<sequence>MKKKLFLATFVLMHAAQARAGFLYLGGDTGLQPPTAALAGGAEAKTSPPAPAATAASPVMPGATAASPVMPGAAAAAPAASAAPMPVATAMPPATAAEGLAGAVGSRVVLRLRPGVGRVSAALRDFAKTNGWVLAWELDRDFPIDYPATFSGSFLDVIEQVARSLQNTDSPVRVKVYEANKVIRVLQAAR</sequence>
<dbReference type="Pfam" id="PF10671">
    <property type="entry name" value="TcpQ"/>
    <property type="match status" value="1"/>
</dbReference>
<gene>
    <name evidence="4" type="ORF">VA599_12820</name>
</gene>
<name>A0ABV0CKU6_9NEIS</name>
<dbReference type="RefSeq" id="WP_346788878.1">
    <property type="nucleotide sequence ID" value="NZ_JAYFSJ010000008.1"/>
</dbReference>
<evidence type="ECO:0000259" key="3">
    <source>
        <dbReference type="Pfam" id="PF10671"/>
    </source>
</evidence>
<feature type="region of interest" description="Disordered" evidence="1">
    <location>
        <begin position="36"/>
        <end position="58"/>
    </location>
</feature>
<dbReference type="EMBL" id="JAYFSJ010000008">
    <property type="protein sequence ID" value="MEN7431634.1"/>
    <property type="molecule type" value="Genomic_DNA"/>
</dbReference>
<dbReference type="Gene3D" id="3.55.50.70">
    <property type="match status" value="1"/>
</dbReference>
<comment type="caution">
    <text evidence="4">The sequence shown here is derived from an EMBL/GenBank/DDBJ whole genome shotgun (WGS) entry which is preliminary data.</text>
</comment>
<evidence type="ECO:0000256" key="2">
    <source>
        <dbReference type="SAM" id="SignalP"/>
    </source>
</evidence>
<feature type="chain" id="PRO_5045806618" evidence="2">
    <location>
        <begin position="21"/>
        <end position="190"/>
    </location>
</feature>
<keyword evidence="2" id="KW-0732">Signal</keyword>
<reference evidence="4 5" key="1">
    <citation type="submission" date="2023-12" db="EMBL/GenBank/DDBJ databases">
        <title>Chromobacterium sp. strain TRC.1.1.SA producing antimicrobial pigment.</title>
        <authorList>
            <person name="Verma N."/>
            <person name="Choksket S."/>
            <person name="Pinnaka A.K."/>
            <person name="Korpole S."/>
        </authorList>
    </citation>
    <scope>NUCLEOTIDE SEQUENCE [LARGE SCALE GENOMIC DNA]</scope>
    <source>
        <strain evidence="4 5">TRC1.1.SA</strain>
    </source>
</reference>
<dbReference type="InterPro" id="IPR018927">
    <property type="entry name" value="Pilus_synth_Q_C"/>
</dbReference>
<feature type="domain" description="Toxin co-regulated pilus biosynthesis protein Q C-terminal" evidence="3">
    <location>
        <begin position="119"/>
        <end position="186"/>
    </location>
</feature>
<evidence type="ECO:0000313" key="5">
    <source>
        <dbReference type="Proteomes" id="UP001405405"/>
    </source>
</evidence>
<evidence type="ECO:0000313" key="4">
    <source>
        <dbReference type="EMBL" id="MEN7431634.1"/>
    </source>
</evidence>
<proteinExistence type="predicted"/>
<protein>
    <submittedName>
        <fullName evidence="4">Toxin co-regulated pilus biosynthesis Q family protein</fullName>
    </submittedName>
</protein>
<evidence type="ECO:0000256" key="1">
    <source>
        <dbReference type="SAM" id="MobiDB-lite"/>
    </source>
</evidence>